<evidence type="ECO:0000313" key="1">
    <source>
        <dbReference type="EMBL" id="KKQ97575.1"/>
    </source>
</evidence>
<gene>
    <name evidence="1" type="ORF">UT24_C0046G0007</name>
</gene>
<dbReference type="EMBL" id="LBWB01000046">
    <property type="protein sequence ID" value="KKQ97575.1"/>
    <property type="molecule type" value="Genomic_DNA"/>
</dbReference>
<reference evidence="1 2" key="1">
    <citation type="journal article" date="2015" name="Nature">
        <title>rRNA introns, odd ribosomes, and small enigmatic genomes across a large radiation of phyla.</title>
        <authorList>
            <person name="Brown C.T."/>
            <person name="Hug L.A."/>
            <person name="Thomas B.C."/>
            <person name="Sharon I."/>
            <person name="Castelle C.J."/>
            <person name="Singh A."/>
            <person name="Wilkins M.J."/>
            <person name="Williams K.H."/>
            <person name="Banfield J.F."/>
        </authorList>
    </citation>
    <scope>NUCLEOTIDE SEQUENCE [LARGE SCALE GENOMIC DNA]</scope>
</reference>
<proteinExistence type="predicted"/>
<name>A0A0G0MB50_9BACT</name>
<dbReference type="AlphaFoldDB" id="A0A0G0MB50"/>
<protein>
    <submittedName>
        <fullName evidence="1">Uncharacterized protein</fullName>
    </submittedName>
</protein>
<sequence>MGQGQHMQTISQPSSNIEHLRTLLHKLNDVDHEFHVGFEKLKKEIVDFKPLNGVTSSKEKLGHYESFHHLLLNIAREFK</sequence>
<evidence type="ECO:0000313" key="2">
    <source>
        <dbReference type="Proteomes" id="UP000033881"/>
    </source>
</evidence>
<organism evidence="1 2">
    <name type="scientific">Candidatus Woesebacteria bacterium GW2011_GWB1_39_12</name>
    <dbReference type="NCBI Taxonomy" id="1618574"/>
    <lineage>
        <taxon>Bacteria</taxon>
        <taxon>Candidatus Woeseibacteriota</taxon>
    </lineage>
</organism>
<dbReference type="Proteomes" id="UP000033881">
    <property type="component" value="Unassembled WGS sequence"/>
</dbReference>
<accession>A0A0G0MB50</accession>
<dbReference type="STRING" id="1618574.UT24_C0046G0007"/>
<comment type="caution">
    <text evidence="1">The sequence shown here is derived from an EMBL/GenBank/DDBJ whole genome shotgun (WGS) entry which is preliminary data.</text>
</comment>